<organism evidence="2 3">
    <name type="scientific">Polarella glacialis</name>
    <name type="common">Dinoflagellate</name>
    <dbReference type="NCBI Taxonomy" id="89957"/>
    <lineage>
        <taxon>Eukaryota</taxon>
        <taxon>Sar</taxon>
        <taxon>Alveolata</taxon>
        <taxon>Dinophyceae</taxon>
        <taxon>Suessiales</taxon>
        <taxon>Suessiaceae</taxon>
        <taxon>Polarella</taxon>
    </lineage>
</organism>
<comment type="caution">
    <text evidence="2">The sequence shown here is derived from an EMBL/GenBank/DDBJ whole genome shotgun (WGS) entry which is preliminary data.</text>
</comment>
<evidence type="ECO:0008006" key="4">
    <source>
        <dbReference type="Google" id="ProtNLM"/>
    </source>
</evidence>
<proteinExistence type="predicted"/>
<dbReference type="Proteomes" id="UP000654075">
    <property type="component" value="Unassembled WGS sequence"/>
</dbReference>
<evidence type="ECO:0000256" key="1">
    <source>
        <dbReference type="SAM" id="MobiDB-lite"/>
    </source>
</evidence>
<feature type="region of interest" description="Disordered" evidence="1">
    <location>
        <begin position="188"/>
        <end position="239"/>
    </location>
</feature>
<feature type="compositionally biased region" description="Low complexity" evidence="1">
    <location>
        <begin position="195"/>
        <end position="207"/>
    </location>
</feature>
<feature type="compositionally biased region" description="Polar residues" evidence="1">
    <location>
        <begin position="12"/>
        <end position="25"/>
    </location>
</feature>
<name>A0A813D1X5_POLGL</name>
<dbReference type="EMBL" id="CAJNNV010000330">
    <property type="protein sequence ID" value="CAE8582240.1"/>
    <property type="molecule type" value="Genomic_DNA"/>
</dbReference>
<feature type="region of interest" description="Disordered" evidence="1">
    <location>
        <begin position="1"/>
        <end position="166"/>
    </location>
</feature>
<evidence type="ECO:0000313" key="3">
    <source>
        <dbReference type="Proteomes" id="UP000654075"/>
    </source>
</evidence>
<dbReference type="OrthoDB" id="434286at2759"/>
<feature type="compositionally biased region" description="Low complexity" evidence="1">
    <location>
        <begin position="84"/>
        <end position="112"/>
    </location>
</feature>
<reference evidence="2" key="1">
    <citation type="submission" date="2021-02" db="EMBL/GenBank/DDBJ databases">
        <authorList>
            <person name="Dougan E. K."/>
            <person name="Rhodes N."/>
            <person name="Thang M."/>
            <person name="Chan C."/>
        </authorList>
    </citation>
    <scope>NUCLEOTIDE SEQUENCE</scope>
</reference>
<evidence type="ECO:0000313" key="2">
    <source>
        <dbReference type="EMBL" id="CAE8582240.1"/>
    </source>
</evidence>
<gene>
    <name evidence="2" type="ORF">PGLA1383_LOCUS1240</name>
</gene>
<sequence>MASKNARRPNLLISQVQDNLRSTQAAHRHRLQEVAVAPPSLSRGACSGSGSREIPSARDSLQGQRPPQLPAGYPPAAAGDVSERSTPGASSSRASASPRGSSAPGAVSGRSSKLPSLEVSLPAVKSPRRAGSGGLQLSRLPPRSPSVASEFSPRGSPCSSAHGGRQVEVEDDDLDDQLEELAELSQHLARRGEPLSEGPASSSPPASRGMAEHRPATGGTSASSTTAPGSSLATGEAATSVDWDESGMDAVPEGHMISSTEDPWDSLRGAQRAHHEINQLRLPHGCRIEISHGSSAQFFLILDVAEGPYTPASLKFWVKVFSEYPAPGSFSVRCTQRIFHPSVDASTSSVDIRGGGRDPKLL</sequence>
<keyword evidence="3" id="KW-1185">Reference proteome</keyword>
<protein>
    <recommendedName>
        <fullName evidence="4">UBC core domain-containing protein</fullName>
    </recommendedName>
</protein>
<accession>A0A813D1X5</accession>
<dbReference type="AlphaFoldDB" id="A0A813D1X5"/>
<feature type="compositionally biased region" description="Low complexity" evidence="1">
    <location>
        <begin position="216"/>
        <end position="235"/>
    </location>
</feature>